<protein>
    <recommendedName>
        <fullName evidence="6">Aminomethyltransferase folate-binding domain-containing protein</fullName>
    </recommendedName>
</protein>
<feature type="compositionally biased region" description="Acidic residues" evidence="4">
    <location>
        <begin position="345"/>
        <end position="383"/>
    </location>
</feature>
<dbReference type="Gene3D" id="3.30.1360.120">
    <property type="entry name" value="Probable tRNA modification gtpase trme, domain 1"/>
    <property type="match status" value="1"/>
</dbReference>
<evidence type="ECO:0000256" key="2">
    <source>
        <dbReference type="ARBA" id="ARBA00022946"/>
    </source>
</evidence>
<keyword evidence="2" id="KW-0809">Transit peptide</keyword>
<evidence type="ECO:0000256" key="3">
    <source>
        <dbReference type="ARBA" id="ARBA00023128"/>
    </source>
</evidence>
<dbReference type="SUPFAM" id="SSF103025">
    <property type="entry name" value="Folate-binding domain"/>
    <property type="match status" value="1"/>
</dbReference>
<feature type="compositionally biased region" description="Basic and acidic residues" evidence="4">
    <location>
        <begin position="334"/>
        <end position="344"/>
    </location>
</feature>
<dbReference type="NCBIfam" id="TIGR03317">
    <property type="entry name" value="ygfZ_signature"/>
    <property type="match status" value="1"/>
</dbReference>
<accession>A0A7S1B677</accession>
<evidence type="ECO:0000313" key="5">
    <source>
        <dbReference type="EMBL" id="CAD8876119.1"/>
    </source>
</evidence>
<dbReference type="Gene3D" id="2.40.30.160">
    <property type="match status" value="1"/>
</dbReference>
<evidence type="ECO:0008006" key="6">
    <source>
        <dbReference type="Google" id="ProtNLM"/>
    </source>
</evidence>
<name>A0A7S1B677_9STRA</name>
<dbReference type="PANTHER" id="PTHR22602">
    <property type="entry name" value="TRANSFERASE CAF17, MITOCHONDRIAL-RELATED"/>
    <property type="match status" value="1"/>
</dbReference>
<proteinExistence type="predicted"/>
<comment type="subcellular location">
    <subcellularLocation>
        <location evidence="1">Mitochondrion</location>
    </subcellularLocation>
</comment>
<keyword evidence="3" id="KW-0496">Mitochondrion</keyword>
<gene>
    <name evidence="5" type="ORF">CHYS00102_LOCUS3297</name>
</gene>
<dbReference type="AlphaFoldDB" id="A0A7S1B677"/>
<dbReference type="InterPro" id="IPR027266">
    <property type="entry name" value="TrmE/GcvT-like"/>
</dbReference>
<evidence type="ECO:0000256" key="1">
    <source>
        <dbReference type="ARBA" id="ARBA00004173"/>
    </source>
</evidence>
<feature type="region of interest" description="Disordered" evidence="4">
    <location>
        <begin position="334"/>
        <end position="401"/>
    </location>
</feature>
<sequence length="552" mass="60449">MNKAAAGSVAGRLWSRGHEILLGRSSSENRRHLLRVCGPDAASFLQGLVTCDMLAERKPLSNAVKSSDGGVDTTTPRKLQSATFLTSKGRILSDALLWRDIPSGIAGHGKDGKEGECILIELPGTSAADEVANHLKQYKLRRTKVDVKDVSSSSDGDPELSLTCIYGTLLAKGDSPRSDDLAVSLDPRHPSLGVRAISSRPGGISSAIDKSAFPESNGTYEVLRLLSGVAEGGEVAGRMPLECNLDLYRNFSAAVSPDTDAKTGGGEEDEMISFSKGCYLGQETTARAFHKGVVRKRILPIILLEDGGECEDVETPGLWLAAVDVAREAVRRQKEAEDEAKIDIEEQSSVDNEEEDLEDEEYEDDDDEYEDDDYEDDEYEQDEYEGKFSNDKIEPFVPPLPLPRLSSSDAAIAMQLLQERSRSDMPDNADDKEDHLSSVSKLAAEKAFISVPTGSKIYWASTPSSTKSKAIGEVVAGPLSGTTAILAMMRLDEIMDVKKWDIRDGSNKVQIVRPKSSANENEDNISTTWRIFPYIPLWWPKRFDVIKGKEVR</sequence>
<evidence type="ECO:0000256" key="4">
    <source>
        <dbReference type="SAM" id="MobiDB-lite"/>
    </source>
</evidence>
<dbReference type="InterPro" id="IPR017703">
    <property type="entry name" value="YgfZ/GCV_T_CS"/>
</dbReference>
<reference evidence="5" key="1">
    <citation type="submission" date="2021-01" db="EMBL/GenBank/DDBJ databases">
        <authorList>
            <person name="Corre E."/>
            <person name="Pelletier E."/>
            <person name="Niang G."/>
            <person name="Scheremetjew M."/>
            <person name="Finn R."/>
            <person name="Kale V."/>
            <person name="Holt S."/>
            <person name="Cochrane G."/>
            <person name="Meng A."/>
            <person name="Brown T."/>
            <person name="Cohen L."/>
        </authorList>
    </citation>
    <scope>NUCLEOTIDE SEQUENCE</scope>
    <source>
        <strain evidence="5">308</strain>
    </source>
</reference>
<dbReference type="GO" id="GO:0016226">
    <property type="term" value="P:iron-sulfur cluster assembly"/>
    <property type="evidence" value="ECO:0007669"/>
    <property type="project" value="TreeGrafter"/>
</dbReference>
<dbReference type="InterPro" id="IPR045179">
    <property type="entry name" value="YgfZ/GcvT"/>
</dbReference>
<feature type="compositionally biased region" description="Basic and acidic residues" evidence="4">
    <location>
        <begin position="384"/>
        <end position="394"/>
    </location>
</feature>
<dbReference type="PANTHER" id="PTHR22602:SF0">
    <property type="entry name" value="TRANSFERASE CAF17, MITOCHONDRIAL-RELATED"/>
    <property type="match status" value="1"/>
</dbReference>
<organism evidence="5">
    <name type="scientific">Corethron hystrix</name>
    <dbReference type="NCBI Taxonomy" id="216773"/>
    <lineage>
        <taxon>Eukaryota</taxon>
        <taxon>Sar</taxon>
        <taxon>Stramenopiles</taxon>
        <taxon>Ochrophyta</taxon>
        <taxon>Bacillariophyta</taxon>
        <taxon>Coscinodiscophyceae</taxon>
        <taxon>Corethrophycidae</taxon>
        <taxon>Corethrales</taxon>
        <taxon>Corethraceae</taxon>
        <taxon>Corethron</taxon>
    </lineage>
</organism>
<dbReference type="EMBL" id="HBFR01004803">
    <property type="protein sequence ID" value="CAD8876119.1"/>
    <property type="molecule type" value="Transcribed_RNA"/>
</dbReference>
<dbReference type="GO" id="GO:0005759">
    <property type="term" value="C:mitochondrial matrix"/>
    <property type="evidence" value="ECO:0007669"/>
    <property type="project" value="TreeGrafter"/>
</dbReference>